<evidence type="ECO:0000313" key="1">
    <source>
        <dbReference type="EMBL" id="KAG5480177.1"/>
    </source>
</evidence>
<dbReference type="Proteomes" id="UP000674179">
    <property type="component" value="Chromosome 21"/>
</dbReference>
<dbReference type="RefSeq" id="XP_067693324.1">
    <property type="nucleotide sequence ID" value="XM_067837903.1"/>
</dbReference>
<dbReference type="OrthoDB" id="274718at2759"/>
<sequence length="216" mass="24418">MGMRSSDVFLAFKHTPIALKSRANDSGVNQYGLKPANSYDYLNPTNLVNFGRGTAFDNLGVRRSERGQIDSAPSLGGSPVFTQARLLGLSGDDQLRLCESETTQLRMCMAKGGSTCERESLLLDACLSKVGHLRRAISQAGSEFNDWFIQNVSDNHTKPFQHRPHDWRHYYAQEKLVREKQQNGHAYGRRPKEFSFGARYVKTEGYGKRPRLPYNK</sequence>
<accession>A0A836GDV2</accession>
<proteinExistence type="predicted"/>
<name>A0A836GDV2_LEIEN</name>
<reference evidence="1 2" key="1">
    <citation type="submission" date="2021-02" db="EMBL/GenBank/DDBJ databases">
        <title>Leishmania (Mundinia) enrietti genome sequencing and assembly.</title>
        <authorList>
            <person name="Almutairi H."/>
            <person name="Gatherer D."/>
        </authorList>
    </citation>
    <scope>NUCLEOTIDE SEQUENCE [LARGE SCALE GENOMIC DNA]</scope>
    <source>
        <strain evidence="1">CUR178</strain>
    </source>
</reference>
<dbReference type="KEGG" id="lenr:94173413"/>
<keyword evidence="2" id="KW-1185">Reference proteome</keyword>
<evidence type="ECO:0000313" key="2">
    <source>
        <dbReference type="Proteomes" id="UP000674179"/>
    </source>
</evidence>
<dbReference type="GeneID" id="94173413"/>
<gene>
    <name evidence="1" type="ORF">CUR178_06230</name>
</gene>
<organism evidence="1 2">
    <name type="scientific">Leishmania enriettii</name>
    <dbReference type="NCBI Taxonomy" id="5663"/>
    <lineage>
        <taxon>Eukaryota</taxon>
        <taxon>Discoba</taxon>
        <taxon>Euglenozoa</taxon>
        <taxon>Kinetoplastea</taxon>
        <taxon>Metakinetoplastina</taxon>
        <taxon>Trypanosomatida</taxon>
        <taxon>Trypanosomatidae</taxon>
        <taxon>Leishmaniinae</taxon>
        <taxon>Leishmania</taxon>
    </lineage>
</organism>
<dbReference type="EMBL" id="JAFHKP010000021">
    <property type="protein sequence ID" value="KAG5480177.1"/>
    <property type="molecule type" value="Genomic_DNA"/>
</dbReference>
<dbReference type="AlphaFoldDB" id="A0A836GDV2"/>
<protein>
    <submittedName>
        <fullName evidence="1">Uncharacterized protein</fullName>
    </submittedName>
</protein>
<comment type="caution">
    <text evidence="1">The sequence shown here is derived from an EMBL/GenBank/DDBJ whole genome shotgun (WGS) entry which is preliminary data.</text>
</comment>